<comment type="similarity">
    <text evidence="1">Belongs to the class-I pyridine nucleotide-disulfide oxidoreductase family.</text>
</comment>
<dbReference type="Proteomes" id="UP000225972">
    <property type="component" value="Unassembled WGS sequence"/>
</dbReference>
<keyword evidence="4" id="KW-0560">Oxidoreductase</keyword>
<reference evidence="5" key="1">
    <citation type="submission" date="2017-05" db="EMBL/GenBank/DDBJ databases">
        <authorList>
            <person name="Rodrigo-Torres L."/>
            <person name="Arahal R. D."/>
            <person name="Lucena T."/>
        </authorList>
    </citation>
    <scope>NUCLEOTIDE SEQUENCE [LARGE SCALE GENOMIC DNA]</scope>
    <source>
        <strain evidence="5">CECT 8649</strain>
    </source>
</reference>
<dbReference type="EMBL" id="FXXP01000002">
    <property type="protein sequence ID" value="SMX29216.1"/>
    <property type="molecule type" value="Genomic_DNA"/>
</dbReference>
<dbReference type="InterPro" id="IPR050151">
    <property type="entry name" value="Class-I_Pyr_Nuc-Dis_Oxidored"/>
</dbReference>
<dbReference type="InterPro" id="IPR004099">
    <property type="entry name" value="Pyr_nucl-diS_OxRdtase_dimer"/>
</dbReference>
<evidence type="ECO:0000259" key="3">
    <source>
        <dbReference type="Pfam" id="PF02852"/>
    </source>
</evidence>
<proteinExistence type="inferred from homology"/>
<dbReference type="InterPro" id="IPR016156">
    <property type="entry name" value="FAD/NAD-linked_Rdtase_dimer_sf"/>
</dbReference>
<dbReference type="GO" id="GO:0050660">
    <property type="term" value="F:flavin adenine dinucleotide binding"/>
    <property type="evidence" value="ECO:0007669"/>
    <property type="project" value="TreeGrafter"/>
</dbReference>
<dbReference type="PRINTS" id="PR00411">
    <property type="entry name" value="PNDRDTASEI"/>
</dbReference>
<dbReference type="GO" id="GO:0004148">
    <property type="term" value="F:dihydrolipoyl dehydrogenase (NADH) activity"/>
    <property type="evidence" value="ECO:0007669"/>
    <property type="project" value="UniProtKB-EC"/>
</dbReference>
<dbReference type="RefSeq" id="WP_235871957.1">
    <property type="nucleotide sequence ID" value="NZ_FXXP01000002.1"/>
</dbReference>
<dbReference type="GO" id="GO:0006103">
    <property type="term" value="P:2-oxoglutarate metabolic process"/>
    <property type="evidence" value="ECO:0007669"/>
    <property type="project" value="TreeGrafter"/>
</dbReference>
<evidence type="ECO:0000313" key="4">
    <source>
        <dbReference type="EMBL" id="SMX29216.1"/>
    </source>
</evidence>
<dbReference type="Pfam" id="PF02852">
    <property type="entry name" value="Pyr_redox_dim"/>
    <property type="match status" value="1"/>
</dbReference>
<dbReference type="Gene3D" id="3.30.390.30">
    <property type="match status" value="1"/>
</dbReference>
<keyword evidence="5" id="KW-1185">Reference proteome</keyword>
<accession>A0A238JHC2</accession>
<dbReference type="PANTHER" id="PTHR22912:SF160">
    <property type="entry name" value="DIHYDROLIPOYL DEHYDROGENASE"/>
    <property type="match status" value="1"/>
</dbReference>
<evidence type="ECO:0000256" key="1">
    <source>
        <dbReference type="ARBA" id="ARBA00007532"/>
    </source>
</evidence>
<dbReference type="EC" id="1.8.1.4" evidence="4"/>
<evidence type="ECO:0000313" key="5">
    <source>
        <dbReference type="Proteomes" id="UP000225972"/>
    </source>
</evidence>
<dbReference type="PANTHER" id="PTHR22912">
    <property type="entry name" value="DISULFIDE OXIDOREDUCTASE"/>
    <property type="match status" value="1"/>
</dbReference>
<evidence type="ECO:0000256" key="2">
    <source>
        <dbReference type="ARBA" id="ARBA00023027"/>
    </source>
</evidence>
<gene>
    <name evidence="4" type="primary">lpdV_2</name>
    <name evidence="4" type="ORF">TRP8649_03349</name>
</gene>
<dbReference type="SUPFAM" id="SSF55424">
    <property type="entry name" value="FAD/NAD-linked reductases, dimerisation (C-terminal) domain"/>
    <property type="match status" value="1"/>
</dbReference>
<organism evidence="4 5">
    <name type="scientific">Pelagimonas phthalicica</name>
    <dbReference type="NCBI Taxonomy" id="1037362"/>
    <lineage>
        <taxon>Bacteria</taxon>
        <taxon>Pseudomonadati</taxon>
        <taxon>Pseudomonadota</taxon>
        <taxon>Alphaproteobacteria</taxon>
        <taxon>Rhodobacterales</taxon>
        <taxon>Roseobacteraceae</taxon>
        <taxon>Pelagimonas</taxon>
    </lineage>
</organism>
<name>A0A238JHC2_9RHOB</name>
<keyword evidence="2" id="KW-0520">NAD</keyword>
<sequence>MTMERSDGFVRIVFELETELVFGIQAVGAGVSEMAGAFSLAIEMGATLTDIGDTIHAHPTLTETVQETALKALGRALHI</sequence>
<feature type="domain" description="Pyridine nucleotide-disulphide oxidoreductase dimerisation" evidence="3">
    <location>
        <begin position="2"/>
        <end position="68"/>
    </location>
</feature>
<dbReference type="AlphaFoldDB" id="A0A238JHC2"/>
<protein>
    <submittedName>
        <fullName evidence="4">Dihydrolipoyl dehydrogenase</fullName>
        <ecNumber evidence="4">1.8.1.4</ecNumber>
    </submittedName>
</protein>